<name>T1IJY1_STRMM</name>
<evidence type="ECO:0000313" key="3">
    <source>
        <dbReference type="Proteomes" id="UP000014500"/>
    </source>
</evidence>
<dbReference type="PANTHER" id="PTHR36694">
    <property type="entry name" value="PASIFLORA 1, ISOFORM A-RELATED"/>
    <property type="match status" value="1"/>
</dbReference>
<evidence type="ECO:0000256" key="1">
    <source>
        <dbReference type="SAM" id="Phobius"/>
    </source>
</evidence>
<dbReference type="AlphaFoldDB" id="T1IJY1"/>
<dbReference type="Pfam" id="PF15860">
    <property type="entry name" value="DUF4728"/>
    <property type="match status" value="1"/>
</dbReference>
<dbReference type="InterPro" id="IPR031720">
    <property type="entry name" value="DUF4728"/>
</dbReference>
<keyword evidence="1" id="KW-0472">Membrane</keyword>
<feature type="transmembrane region" description="Helical" evidence="1">
    <location>
        <begin position="79"/>
        <end position="100"/>
    </location>
</feature>
<keyword evidence="3" id="KW-1185">Reference proteome</keyword>
<sequence length="186" mass="21293">MCCQLKSCCCWSLRTGAIITSVLTALWCIYVLAVGIFFFTDSLRAVHAWPQDTSKEVRQSYGYSHDKIYNTLGHHVLSWIYIGFMFLGIIAFVSLVAGIAQQKHCPIIFWFCFMTLGLILSVVICVVHIFTEENLNLFIKITGPVFAVVFIYPWIVTYSYYKHVQINMPNVNYAGIVLSQPQPYRI</sequence>
<accession>T1IJY1</accession>
<protein>
    <submittedName>
        <fullName evidence="2">Uncharacterized protein</fullName>
    </submittedName>
</protein>
<keyword evidence="1" id="KW-0812">Transmembrane</keyword>
<dbReference type="PhylomeDB" id="T1IJY1"/>
<dbReference type="EMBL" id="JH430362">
    <property type="status" value="NOT_ANNOTATED_CDS"/>
    <property type="molecule type" value="Genomic_DNA"/>
</dbReference>
<dbReference type="Proteomes" id="UP000014500">
    <property type="component" value="Unassembled WGS sequence"/>
</dbReference>
<feature type="transmembrane region" description="Helical" evidence="1">
    <location>
        <begin position="16"/>
        <end position="39"/>
    </location>
</feature>
<proteinExistence type="predicted"/>
<organism evidence="2 3">
    <name type="scientific">Strigamia maritima</name>
    <name type="common">European centipede</name>
    <name type="synonym">Geophilus maritimus</name>
    <dbReference type="NCBI Taxonomy" id="126957"/>
    <lineage>
        <taxon>Eukaryota</taxon>
        <taxon>Metazoa</taxon>
        <taxon>Ecdysozoa</taxon>
        <taxon>Arthropoda</taxon>
        <taxon>Myriapoda</taxon>
        <taxon>Chilopoda</taxon>
        <taxon>Pleurostigmophora</taxon>
        <taxon>Geophilomorpha</taxon>
        <taxon>Linotaeniidae</taxon>
        <taxon>Strigamia</taxon>
    </lineage>
</organism>
<keyword evidence="1" id="KW-1133">Transmembrane helix</keyword>
<evidence type="ECO:0000313" key="2">
    <source>
        <dbReference type="EnsemblMetazoa" id="SMAR001209-PA"/>
    </source>
</evidence>
<feature type="transmembrane region" description="Helical" evidence="1">
    <location>
        <begin position="137"/>
        <end position="161"/>
    </location>
</feature>
<reference evidence="2" key="2">
    <citation type="submission" date="2015-02" db="UniProtKB">
        <authorList>
            <consortium name="EnsemblMetazoa"/>
        </authorList>
    </citation>
    <scope>IDENTIFICATION</scope>
</reference>
<dbReference type="HOGENOM" id="CLU_1456212_0_0_1"/>
<dbReference type="EnsemblMetazoa" id="SMAR001209-RA">
    <property type="protein sequence ID" value="SMAR001209-PA"/>
    <property type="gene ID" value="SMAR001209"/>
</dbReference>
<dbReference type="PANTHER" id="PTHR36694:SF11">
    <property type="entry name" value="LP21121P-RELATED"/>
    <property type="match status" value="1"/>
</dbReference>
<reference evidence="3" key="1">
    <citation type="submission" date="2011-05" db="EMBL/GenBank/DDBJ databases">
        <authorList>
            <person name="Richards S.R."/>
            <person name="Qu J."/>
            <person name="Jiang H."/>
            <person name="Jhangiani S.N."/>
            <person name="Agravi P."/>
            <person name="Goodspeed R."/>
            <person name="Gross S."/>
            <person name="Mandapat C."/>
            <person name="Jackson L."/>
            <person name="Mathew T."/>
            <person name="Pu L."/>
            <person name="Thornton R."/>
            <person name="Saada N."/>
            <person name="Wilczek-Boney K.B."/>
            <person name="Lee S."/>
            <person name="Kovar C."/>
            <person name="Wu Y."/>
            <person name="Scherer S.E."/>
            <person name="Worley K.C."/>
            <person name="Muzny D.M."/>
            <person name="Gibbs R."/>
        </authorList>
    </citation>
    <scope>NUCLEOTIDE SEQUENCE</scope>
    <source>
        <strain evidence="3">Brora</strain>
    </source>
</reference>
<feature type="transmembrane region" description="Helical" evidence="1">
    <location>
        <begin position="107"/>
        <end position="131"/>
    </location>
</feature>